<dbReference type="HAMAP" id="MF_01006">
    <property type="entry name" value="Undec_diphosphatase"/>
    <property type="match status" value="1"/>
</dbReference>
<organism evidence="15 16">
    <name type="scientific">Henriciella barbarensis</name>
    <dbReference type="NCBI Taxonomy" id="86342"/>
    <lineage>
        <taxon>Bacteria</taxon>
        <taxon>Pseudomonadati</taxon>
        <taxon>Pseudomonadota</taxon>
        <taxon>Alphaproteobacteria</taxon>
        <taxon>Hyphomonadales</taxon>
        <taxon>Hyphomonadaceae</taxon>
        <taxon>Henriciella</taxon>
    </lineage>
</organism>
<comment type="function">
    <text evidence="14">Catalyzes the dephosphorylation of undecaprenyl diphosphate (UPP). Confers resistance to bacitracin.</text>
</comment>
<sequence>MSLLQLVIISIVQGISEWLPISSSAHVLLTANIFGVSGEDELMVNAMAHLGTLFALFAFFWRDTGRVVKGSFELVGIGREHGRLTDGGKLALLILVATPPALLAGLAHEFVPGLDMLRSAYVIAGTTIVFGLLLWWADVKGPRHRTEADMSLRDGVLIGLAQALAMIPGVSRSGVTMTAARALGLSRTEAARFGMLCGAPVLLIAGSYACLKLATADAGEVTVPLSDGMIVAGLSFATAFASIWTLMALLNRMSFLPFVIYRMLLGIAVLAAIPLIGL</sequence>
<feature type="transmembrane region" description="Helical" evidence="14">
    <location>
        <begin position="229"/>
        <end position="250"/>
    </location>
</feature>
<feature type="transmembrane region" description="Helical" evidence="14">
    <location>
        <begin position="90"/>
        <end position="107"/>
    </location>
</feature>
<dbReference type="GO" id="GO:0046677">
    <property type="term" value="P:response to antibiotic"/>
    <property type="evidence" value="ECO:0007669"/>
    <property type="project" value="UniProtKB-UniRule"/>
</dbReference>
<evidence type="ECO:0000256" key="4">
    <source>
        <dbReference type="ARBA" id="ARBA00021581"/>
    </source>
</evidence>
<dbReference type="Proteomes" id="UP000265431">
    <property type="component" value="Unassembled WGS sequence"/>
</dbReference>
<keyword evidence="8 14" id="KW-1133">Transmembrane helix</keyword>
<dbReference type="Pfam" id="PF02673">
    <property type="entry name" value="BacA"/>
    <property type="match status" value="1"/>
</dbReference>
<keyword evidence="5 14" id="KW-1003">Cell membrane</keyword>
<comment type="catalytic activity">
    <reaction evidence="13 14">
        <text>di-trans,octa-cis-undecaprenyl diphosphate + H2O = di-trans,octa-cis-undecaprenyl phosphate + phosphate + H(+)</text>
        <dbReference type="Rhea" id="RHEA:28094"/>
        <dbReference type="ChEBI" id="CHEBI:15377"/>
        <dbReference type="ChEBI" id="CHEBI:15378"/>
        <dbReference type="ChEBI" id="CHEBI:43474"/>
        <dbReference type="ChEBI" id="CHEBI:58405"/>
        <dbReference type="ChEBI" id="CHEBI:60392"/>
        <dbReference type="EC" id="3.6.1.27"/>
    </reaction>
</comment>
<dbReference type="GO" id="GO:0009252">
    <property type="term" value="P:peptidoglycan biosynthetic process"/>
    <property type="evidence" value="ECO:0007669"/>
    <property type="project" value="UniProtKB-KW"/>
</dbReference>
<feature type="transmembrane region" description="Helical" evidence="14">
    <location>
        <begin position="119"/>
        <end position="137"/>
    </location>
</feature>
<proteinExistence type="inferred from homology"/>
<feature type="transmembrane region" description="Helical" evidence="14">
    <location>
        <begin position="42"/>
        <end position="61"/>
    </location>
</feature>
<keyword evidence="16" id="KW-1185">Reference proteome</keyword>
<dbReference type="OrthoDB" id="9808289at2"/>
<keyword evidence="7 14" id="KW-0378">Hydrolase</keyword>
<dbReference type="AlphaFoldDB" id="A0A399QZN9"/>
<dbReference type="GO" id="GO:0008360">
    <property type="term" value="P:regulation of cell shape"/>
    <property type="evidence" value="ECO:0007669"/>
    <property type="project" value="UniProtKB-KW"/>
</dbReference>
<dbReference type="GO" id="GO:0071555">
    <property type="term" value="P:cell wall organization"/>
    <property type="evidence" value="ECO:0007669"/>
    <property type="project" value="UniProtKB-KW"/>
</dbReference>
<evidence type="ECO:0000256" key="6">
    <source>
        <dbReference type="ARBA" id="ARBA00022692"/>
    </source>
</evidence>
<comment type="caution">
    <text evidence="15">The sequence shown here is derived from an EMBL/GenBank/DDBJ whole genome shotgun (WGS) entry which is preliminary data.</text>
</comment>
<dbReference type="EC" id="3.6.1.27" evidence="3 14"/>
<feature type="transmembrane region" description="Helical" evidence="14">
    <location>
        <begin position="259"/>
        <end position="277"/>
    </location>
</feature>
<keyword evidence="14" id="KW-0573">Peptidoglycan synthesis</keyword>
<dbReference type="GO" id="GO:0050380">
    <property type="term" value="F:undecaprenyl-diphosphatase activity"/>
    <property type="evidence" value="ECO:0007669"/>
    <property type="project" value="UniProtKB-UniRule"/>
</dbReference>
<comment type="similarity">
    <text evidence="2 14">Belongs to the UppP family.</text>
</comment>
<keyword evidence="10 14" id="KW-0046">Antibiotic resistance</keyword>
<keyword evidence="9 14" id="KW-0472">Membrane</keyword>
<evidence type="ECO:0000256" key="1">
    <source>
        <dbReference type="ARBA" id="ARBA00004651"/>
    </source>
</evidence>
<evidence type="ECO:0000256" key="5">
    <source>
        <dbReference type="ARBA" id="ARBA00022475"/>
    </source>
</evidence>
<evidence type="ECO:0000256" key="8">
    <source>
        <dbReference type="ARBA" id="ARBA00022989"/>
    </source>
</evidence>
<keyword evidence="6 14" id="KW-0812">Transmembrane</keyword>
<evidence type="ECO:0000256" key="7">
    <source>
        <dbReference type="ARBA" id="ARBA00022801"/>
    </source>
</evidence>
<gene>
    <name evidence="14" type="primary">uppP</name>
    <name evidence="15" type="ORF">D1224_05330</name>
</gene>
<reference evidence="15 16" key="1">
    <citation type="submission" date="2018-08" db="EMBL/GenBank/DDBJ databases">
        <title>Henriciella mobilis sp. nov., isolated from seawater.</title>
        <authorList>
            <person name="Cheng H."/>
            <person name="Wu Y.-H."/>
            <person name="Xu X.-W."/>
            <person name="Guo L.-L."/>
        </authorList>
    </citation>
    <scope>NUCLEOTIDE SEQUENCE [LARGE SCALE GENOMIC DNA]</scope>
    <source>
        <strain evidence="15 16">CCUG66934</strain>
    </source>
</reference>
<dbReference type="PANTHER" id="PTHR30622">
    <property type="entry name" value="UNDECAPRENYL-DIPHOSPHATASE"/>
    <property type="match status" value="1"/>
</dbReference>
<evidence type="ECO:0000256" key="3">
    <source>
        <dbReference type="ARBA" id="ARBA00012374"/>
    </source>
</evidence>
<accession>A0A399QZN9</accession>
<protein>
    <recommendedName>
        <fullName evidence="4 14">Undecaprenyl-diphosphatase</fullName>
        <ecNumber evidence="3 14">3.6.1.27</ecNumber>
    </recommendedName>
    <alternativeName>
        <fullName evidence="12 14">Bacitracin resistance protein</fullName>
    </alternativeName>
    <alternativeName>
        <fullName evidence="11 14">Undecaprenyl pyrophosphate phosphatase</fullName>
    </alternativeName>
</protein>
<name>A0A399QZN9_9PROT</name>
<evidence type="ECO:0000256" key="2">
    <source>
        <dbReference type="ARBA" id="ARBA00010621"/>
    </source>
</evidence>
<dbReference type="InterPro" id="IPR003824">
    <property type="entry name" value="UppP"/>
</dbReference>
<dbReference type="RefSeq" id="WP_119378874.1">
    <property type="nucleotide sequence ID" value="NZ_QWGB01000005.1"/>
</dbReference>
<evidence type="ECO:0000256" key="12">
    <source>
        <dbReference type="ARBA" id="ARBA00032932"/>
    </source>
</evidence>
<evidence type="ECO:0000256" key="11">
    <source>
        <dbReference type="ARBA" id="ARBA00032707"/>
    </source>
</evidence>
<evidence type="ECO:0000313" key="15">
    <source>
        <dbReference type="EMBL" id="RIJ23684.1"/>
    </source>
</evidence>
<comment type="subcellular location">
    <subcellularLocation>
        <location evidence="1 14">Cell membrane</location>
        <topology evidence="1 14">Multi-pass membrane protein</topology>
    </subcellularLocation>
</comment>
<keyword evidence="14" id="KW-0133">Cell shape</keyword>
<feature type="transmembrane region" description="Helical" evidence="14">
    <location>
        <begin position="190"/>
        <end position="209"/>
    </location>
</feature>
<dbReference type="EMBL" id="QWGB01000005">
    <property type="protein sequence ID" value="RIJ23684.1"/>
    <property type="molecule type" value="Genomic_DNA"/>
</dbReference>
<keyword evidence="14" id="KW-0961">Cell wall biogenesis/degradation</keyword>
<evidence type="ECO:0000256" key="10">
    <source>
        <dbReference type="ARBA" id="ARBA00023251"/>
    </source>
</evidence>
<evidence type="ECO:0000256" key="14">
    <source>
        <dbReference type="HAMAP-Rule" id="MF_01006"/>
    </source>
</evidence>
<evidence type="ECO:0000256" key="9">
    <source>
        <dbReference type="ARBA" id="ARBA00023136"/>
    </source>
</evidence>
<evidence type="ECO:0000313" key="16">
    <source>
        <dbReference type="Proteomes" id="UP000265431"/>
    </source>
</evidence>
<dbReference type="GO" id="GO:0005886">
    <property type="term" value="C:plasma membrane"/>
    <property type="evidence" value="ECO:0007669"/>
    <property type="project" value="UniProtKB-SubCell"/>
</dbReference>
<comment type="miscellaneous">
    <text evidence="14">Bacitracin is thought to be involved in the inhibition of peptidoglycan synthesis by sequestering undecaprenyl diphosphate, thereby reducing the pool of lipid carrier available.</text>
</comment>
<dbReference type="PANTHER" id="PTHR30622:SF4">
    <property type="entry name" value="UNDECAPRENYL-DIPHOSPHATASE"/>
    <property type="match status" value="1"/>
</dbReference>
<evidence type="ECO:0000256" key="13">
    <source>
        <dbReference type="ARBA" id="ARBA00047594"/>
    </source>
</evidence>